<sequence length="664" mass="75903">MKVFDSSELLLIQGVQNSLHYCLYSNAIFLAERLFALRKCEETAYLLATACIRQNKVHRASAVLSGSQSPENRYLLAWCFFEQNKLREAEESLRLNEREEEIPGKAAGHYLLGLIYQRSNRKNKAIDQFKKSLEKDATLWMAYVALCDLGSCPDPDSYFSKEDSTLLSTQEQSGRAEQGGPNQCLLGLPCSSASLQAPLLSSEKHLPPQIIGRTNLEEDYSTPYQRQTPKRLSSPSRVSHITLTNPNWQTNVLDKSVDFRTPSPESKNTGTVRSNGPPSVRRNNKPLCTPSSQHEPIGSLRKLGRLSFSSRSSDRVGMERVVSSGEDRKMNSDSFSVMRLFRTLGKARLLLSLFCSEEAIQALEELPPAQYQTGYVLSMIGRAYYELLDYNSALQTFEQCQHLDFTYTDGLEYFSSVMWHLRMETELSFLSQYLLSVDRNSSSAWCAMGNLFSLQKDPDTAIRCLKRAVVLAPRFSYAHALIGHEYILKEDYDTAMASFRTALAINEREYHAWYGLGQVFHKQEKYKLADYHYRCAIKINPRSSLLYYHLANVCYSCKSYNEALEAYDKAIELNSKNYVARFERARLYSKIQRHKEATEELIELSNWVPKEPAVHYLLGRLAKNSGDRKLAMQYFMFALDLDPKSRLYKHCLENIDAPDDPEDL</sequence>
<organism evidence="5 6">
    <name type="scientific">Galdieria partita</name>
    <dbReference type="NCBI Taxonomy" id="83374"/>
    <lineage>
        <taxon>Eukaryota</taxon>
        <taxon>Rhodophyta</taxon>
        <taxon>Bangiophyceae</taxon>
        <taxon>Galdieriales</taxon>
        <taxon>Galdieriaceae</taxon>
        <taxon>Galdieria</taxon>
    </lineage>
</organism>
<dbReference type="GO" id="GO:0051301">
    <property type="term" value="P:cell division"/>
    <property type="evidence" value="ECO:0007669"/>
    <property type="project" value="TreeGrafter"/>
</dbReference>
<evidence type="ECO:0000256" key="2">
    <source>
        <dbReference type="ARBA" id="ARBA00038210"/>
    </source>
</evidence>
<accession>A0A9C7Q3H7</accession>
<name>A0A9C7Q3H7_9RHOD</name>
<feature type="compositionally biased region" description="Polar residues" evidence="4">
    <location>
        <begin position="263"/>
        <end position="277"/>
    </location>
</feature>
<comment type="similarity">
    <text evidence="2">Belongs to the APC3/CDC27 family.</text>
</comment>
<feature type="repeat" description="TPR" evidence="3">
    <location>
        <begin position="544"/>
        <end position="577"/>
    </location>
</feature>
<dbReference type="PANTHER" id="PTHR12558:SF13">
    <property type="entry name" value="CELL DIVISION CYCLE PROTEIN 27 HOMOLOG"/>
    <property type="match status" value="1"/>
</dbReference>
<evidence type="ECO:0000256" key="3">
    <source>
        <dbReference type="PROSITE-ProRule" id="PRU00339"/>
    </source>
</evidence>
<dbReference type="GO" id="GO:0005737">
    <property type="term" value="C:cytoplasm"/>
    <property type="evidence" value="ECO:0007669"/>
    <property type="project" value="TreeGrafter"/>
</dbReference>
<dbReference type="OrthoDB" id="329563at2759"/>
<dbReference type="EMBL" id="BQMJ01000072">
    <property type="protein sequence ID" value="GJQ15629.1"/>
    <property type="molecule type" value="Genomic_DNA"/>
</dbReference>
<dbReference type="GO" id="GO:0031145">
    <property type="term" value="P:anaphase-promoting complex-dependent catabolic process"/>
    <property type="evidence" value="ECO:0007669"/>
    <property type="project" value="TreeGrafter"/>
</dbReference>
<feature type="repeat" description="TPR" evidence="3">
    <location>
        <begin position="476"/>
        <end position="509"/>
    </location>
</feature>
<feature type="repeat" description="TPR" evidence="3">
    <location>
        <begin position="612"/>
        <end position="645"/>
    </location>
</feature>
<feature type="repeat" description="TPR" evidence="3">
    <location>
        <begin position="106"/>
        <end position="139"/>
    </location>
</feature>
<feature type="repeat" description="TPR" evidence="3">
    <location>
        <begin position="510"/>
        <end position="543"/>
    </location>
</feature>
<evidence type="ECO:0000256" key="4">
    <source>
        <dbReference type="SAM" id="MobiDB-lite"/>
    </source>
</evidence>
<dbReference type="PROSITE" id="PS50005">
    <property type="entry name" value="TPR"/>
    <property type="match status" value="6"/>
</dbReference>
<dbReference type="Pfam" id="PF12895">
    <property type="entry name" value="ANAPC3"/>
    <property type="match status" value="1"/>
</dbReference>
<dbReference type="PANTHER" id="PTHR12558">
    <property type="entry name" value="CELL DIVISION CYCLE 16,23,27"/>
    <property type="match status" value="1"/>
</dbReference>
<comment type="caution">
    <text evidence="5">The sequence shown here is derived from an EMBL/GenBank/DDBJ whole genome shotgun (WGS) entry which is preliminary data.</text>
</comment>
<dbReference type="GO" id="GO:0016567">
    <property type="term" value="P:protein ubiquitination"/>
    <property type="evidence" value="ECO:0007669"/>
    <property type="project" value="TreeGrafter"/>
</dbReference>
<feature type="region of interest" description="Disordered" evidence="4">
    <location>
        <begin position="257"/>
        <end position="297"/>
    </location>
</feature>
<feature type="region of interest" description="Disordered" evidence="4">
    <location>
        <begin position="213"/>
        <end position="245"/>
    </location>
</feature>
<dbReference type="SMART" id="SM00028">
    <property type="entry name" value="TPR"/>
    <property type="match status" value="7"/>
</dbReference>
<dbReference type="GO" id="GO:0005680">
    <property type="term" value="C:anaphase-promoting complex"/>
    <property type="evidence" value="ECO:0007669"/>
    <property type="project" value="TreeGrafter"/>
</dbReference>
<dbReference type="Pfam" id="PF00515">
    <property type="entry name" value="TPR_1"/>
    <property type="match status" value="1"/>
</dbReference>
<reference evidence="5" key="2">
    <citation type="submission" date="2022-01" db="EMBL/GenBank/DDBJ databases">
        <authorList>
            <person name="Hirooka S."/>
            <person name="Miyagishima S.Y."/>
        </authorList>
    </citation>
    <scope>NUCLEOTIDE SEQUENCE</scope>
    <source>
        <strain evidence="5">NBRC 102759</strain>
    </source>
</reference>
<protein>
    <submittedName>
        <fullName evidence="5">Uncharacterized protein</fullName>
    </submittedName>
</protein>
<feature type="repeat" description="TPR" evidence="3">
    <location>
        <begin position="442"/>
        <end position="475"/>
    </location>
</feature>
<dbReference type="InterPro" id="IPR011990">
    <property type="entry name" value="TPR-like_helical_dom_sf"/>
</dbReference>
<reference evidence="5" key="1">
    <citation type="journal article" date="2022" name="Proc. Natl. Acad. Sci. U.S.A.">
        <title>Life cycle and functional genomics of the unicellular red alga Galdieria for elucidating algal and plant evolution and industrial use.</title>
        <authorList>
            <person name="Hirooka S."/>
            <person name="Itabashi T."/>
            <person name="Ichinose T.M."/>
            <person name="Onuma R."/>
            <person name="Fujiwara T."/>
            <person name="Yamashita S."/>
            <person name="Jong L.W."/>
            <person name="Tomita R."/>
            <person name="Iwane A.H."/>
            <person name="Miyagishima S.Y."/>
        </authorList>
    </citation>
    <scope>NUCLEOTIDE SEQUENCE</scope>
    <source>
        <strain evidence="5">NBRC 102759</strain>
    </source>
</reference>
<dbReference type="Pfam" id="PF13181">
    <property type="entry name" value="TPR_8"/>
    <property type="match status" value="3"/>
</dbReference>
<dbReference type="AlphaFoldDB" id="A0A9C7Q3H7"/>
<dbReference type="InterPro" id="IPR019734">
    <property type="entry name" value="TPR_rpt"/>
</dbReference>
<dbReference type="SUPFAM" id="SSF48452">
    <property type="entry name" value="TPR-like"/>
    <property type="match status" value="2"/>
</dbReference>
<evidence type="ECO:0000313" key="5">
    <source>
        <dbReference type="EMBL" id="GJQ15629.1"/>
    </source>
</evidence>
<keyword evidence="1 3" id="KW-0802">TPR repeat</keyword>
<gene>
    <name evidence="5" type="ORF">GpartN1_g7420.t1</name>
</gene>
<evidence type="ECO:0000313" key="6">
    <source>
        <dbReference type="Proteomes" id="UP001061958"/>
    </source>
</evidence>
<dbReference type="Gene3D" id="1.25.40.10">
    <property type="entry name" value="Tetratricopeptide repeat domain"/>
    <property type="match status" value="4"/>
</dbReference>
<keyword evidence="6" id="KW-1185">Reference proteome</keyword>
<dbReference type="GO" id="GO:0007091">
    <property type="term" value="P:metaphase/anaphase transition of mitotic cell cycle"/>
    <property type="evidence" value="ECO:0007669"/>
    <property type="project" value="TreeGrafter"/>
</dbReference>
<dbReference type="Pfam" id="PF14559">
    <property type="entry name" value="TPR_19"/>
    <property type="match status" value="1"/>
</dbReference>
<dbReference type="Proteomes" id="UP001061958">
    <property type="component" value="Unassembled WGS sequence"/>
</dbReference>
<evidence type="ECO:0000256" key="1">
    <source>
        <dbReference type="ARBA" id="ARBA00022803"/>
    </source>
</evidence>
<feature type="compositionally biased region" description="Polar residues" evidence="4">
    <location>
        <begin position="222"/>
        <end position="245"/>
    </location>
</feature>
<proteinExistence type="inferred from homology"/>